<proteinExistence type="predicted"/>
<evidence type="ECO:0000313" key="9">
    <source>
        <dbReference type="Proteomes" id="UP000443090"/>
    </source>
</evidence>
<comment type="caution">
    <text evidence="8">The sequence shown here is derived from an EMBL/GenBank/DDBJ whole genome shotgun (WGS) entry which is preliminary data.</text>
</comment>
<dbReference type="InterPro" id="IPR007219">
    <property type="entry name" value="XnlR_reg_dom"/>
</dbReference>
<feature type="region of interest" description="Disordered" evidence="6">
    <location>
        <begin position="1"/>
        <end position="39"/>
    </location>
</feature>
<dbReference type="GO" id="GO:0005634">
    <property type="term" value="C:nucleus"/>
    <property type="evidence" value="ECO:0007669"/>
    <property type="project" value="UniProtKB-SubCell"/>
</dbReference>
<dbReference type="GO" id="GO:0003677">
    <property type="term" value="F:DNA binding"/>
    <property type="evidence" value="ECO:0007669"/>
    <property type="project" value="InterPro"/>
</dbReference>
<evidence type="ECO:0000256" key="5">
    <source>
        <dbReference type="ARBA" id="ARBA00023242"/>
    </source>
</evidence>
<dbReference type="Pfam" id="PF04082">
    <property type="entry name" value="Fungal_trans"/>
    <property type="match status" value="1"/>
</dbReference>
<keyword evidence="9" id="KW-1185">Reference proteome</keyword>
<dbReference type="AlphaFoldDB" id="A0A8H8UHT7"/>
<evidence type="ECO:0000256" key="3">
    <source>
        <dbReference type="ARBA" id="ARBA00023015"/>
    </source>
</evidence>
<gene>
    <name evidence="8" type="ORF">LOCC1_G001208</name>
</gene>
<comment type="subcellular location">
    <subcellularLocation>
        <location evidence="1">Nucleus</location>
    </subcellularLocation>
</comment>
<dbReference type="GO" id="GO:0006351">
    <property type="term" value="P:DNA-templated transcription"/>
    <property type="evidence" value="ECO:0007669"/>
    <property type="project" value="InterPro"/>
</dbReference>
<evidence type="ECO:0000256" key="6">
    <source>
        <dbReference type="SAM" id="MobiDB-lite"/>
    </source>
</evidence>
<keyword evidence="5" id="KW-0539">Nucleus</keyword>
<dbReference type="GO" id="GO:0000981">
    <property type="term" value="F:DNA-binding transcription factor activity, RNA polymerase II-specific"/>
    <property type="evidence" value="ECO:0007669"/>
    <property type="project" value="InterPro"/>
</dbReference>
<dbReference type="GO" id="GO:0008270">
    <property type="term" value="F:zinc ion binding"/>
    <property type="evidence" value="ECO:0007669"/>
    <property type="project" value="InterPro"/>
</dbReference>
<dbReference type="OrthoDB" id="4456959at2759"/>
<dbReference type="CDD" id="cd12148">
    <property type="entry name" value="fungal_TF_MHR"/>
    <property type="match status" value="1"/>
</dbReference>
<keyword evidence="3" id="KW-0805">Transcription regulation</keyword>
<evidence type="ECO:0000259" key="7">
    <source>
        <dbReference type="SMART" id="SM00906"/>
    </source>
</evidence>
<accession>A0A8H8UHT7</accession>
<evidence type="ECO:0000256" key="2">
    <source>
        <dbReference type="ARBA" id="ARBA00022723"/>
    </source>
</evidence>
<dbReference type="InterPro" id="IPR050815">
    <property type="entry name" value="TF_fung"/>
</dbReference>
<keyword evidence="2" id="KW-0479">Metal-binding</keyword>
<dbReference type="PANTHER" id="PTHR47338:SF23">
    <property type="entry name" value="ZN(II)2CYS6 TRANSCRIPTION FACTOR (EUROFUNG)"/>
    <property type="match status" value="1"/>
</dbReference>
<protein>
    <recommendedName>
        <fullName evidence="7">Xylanolytic transcriptional activator regulatory domain-containing protein</fullName>
    </recommendedName>
</protein>
<feature type="region of interest" description="Disordered" evidence="6">
    <location>
        <begin position="146"/>
        <end position="176"/>
    </location>
</feature>
<evidence type="ECO:0000313" key="8">
    <source>
        <dbReference type="EMBL" id="TVY49129.1"/>
    </source>
</evidence>
<reference evidence="8 9" key="1">
    <citation type="submission" date="2018-05" db="EMBL/GenBank/DDBJ databases">
        <title>Genome sequencing and assembly of the regulated plant pathogen Lachnellula willkommii and related sister species for the development of diagnostic species identification markers.</title>
        <authorList>
            <person name="Giroux E."/>
            <person name="Bilodeau G."/>
        </authorList>
    </citation>
    <scope>NUCLEOTIDE SEQUENCE [LARGE SCALE GENOMIC DNA]</scope>
    <source>
        <strain evidence="8 9">CBS 160.35</strain>
    </source>
</reference>
<evidence type="ECO:0000256" key="1">
    <source>
        <dbReference type="ARBA" id="ARBA00004123"/>
    </source>
</evidence>
<organism evidence="8 9">
    <name type="scientific">Lachnellula occidentalis</name>
    <dbReference type="NCBI Taxonomy" id="215460"/>
    <lineage>
        <taxon>Eukaryota</taxon>
        <taxon>Fungi</taxon>
        <taxon>Dikarya</taxon>
        <taxon>Ascomycota</taxon>
        <taxon>Pezizomycotina</taxon>
        <taxon>Leotiomycetes</taxon>
        <taxon>Helotiales</taxon>
        <taxon>Lachnaceae</taxon>
        <taxon>Lachnellula</taxon>
    </lineage>
</organism>
<evidence type="ECO:0000256" key="4">
    <source>
        <dbReference type="ARBA" id="ARBA00023163"/>
    </source>
</evidence>
<name>A0A8H8UHT7_9HELO</name>
<dbReference type="PANTHER" id="PTHR47338">
    <property type="entry name" value="ZN(II)2CYS6 TRANSCRIPTION FACTOR (EUROFUNG)-RELATED"/>
    <property type="match status" value="1"/>
</dbReference>
<feature type="compositionally biased region" description="Polar residues" evidence="6">
    <location>
        <begin position="156"/>
        <end position="165"/>
    </location>
</feature>
<dbReference type="SMART" id="SM00906">
    <property type="entry name" value="Fungal_trans"/>
    <property type="match status" value="1"/>
</dbReference>
<feature type="domain" description="Xylanolytic transcriptional activator regulatory" evidence="7">
    <location>
        <begin position="248"/>
        <end position="337"/>
    </location>
</feature>
<dbReference type="Proteomes" id="UP000443090">
    <property type="component" value="Unassembled WGS sequence"/>
</dbReference>
<keyword evidence="4" id="KW-0804">Transcription</keyword>
<sequence length="742" mass="82190">MPNLDEESGSEAEAFPSRPTRTQNGAKVNGDGKSAKAVAEEEGPAVSYIDCLYDDKKTKPGLRTGAVENLNQRVGMASKHYVWHILQLMGKLFTVWNCLSSIQTQPPSLPDDTTSGATLKECTARLKRTLSTLSVQNIETVKPVVELPRKKRRNSTDTQDQTQMKPQPATFDADENELPPDDLMDDLVEIYFRTIQPWIPILHVRHFRAKMAVPDQRRNLTTIFHAIVSLCIRFSEDARIGSGRGPSAWSIVGSMTRTVEQLQLSVEEEDQTKSDEFLIKRMAFLAPCKSWIEREERRRVFWNVFLMDRFCSIATGWNFSLTSADVRRRLPCEGALWEEGHALNTPTPYFGVADKSTNSALPTSRPELDDQASIGGFAYCIEASESLRLVSTFFLRHAVNVSDVHDVQVWLMRFKELDLRLVQWKIFLPERWCEACALNSDGIMDPNLTLAHITHNTAVGLLHQGIAYPSAETCLAAATEVAVIAEKYLQDSVSLTNPQFAFCLFMGGRMLLAHSLHFNTPLAPQFKSLTNSLFEISRRWNGPAESETDNLASKFASRLVQARYKGLNSLDIRQAAYSEEQITDGMNPTTGPNLRPGASSLYPMQEIACASIPPASSVSKNGERGDGNMESTMMMDQEDSPDSISLAFPPLPPAFQPHLASNSQTRISSPVMSGMDAITCYGQHGEAGFGSTYPDPNVMGYGAGTGNASGFEDLNSFFDYSFVPNQRISMFAGPLAQGKDDS</sequence>
<feature type="compositionally biased region" description="Acidic residues" evidence="6">
    <location>
        <begin position="1"/>
        <end position="10"/>
    </location>
</feature>
<dbReference type="EMBL" id="QGMI01000021">
    <property type="protein sequence ID" value="TVY49129.1"/>
    <property type="molecule type" value="Genomic_DNA"/>
</dbReference>